<protein>
    <submittedName>
        <fullName evidence="3">Double zinc ribbon</fullName>
    </submittedName>
</protein>
<name>A0A1M7BDE3_9FIRM</name>
<gene>
    <name evidence="3" type="ORF">SAMN02745138_03551</name>
</gene>
<evidence type="ECO:0000256" key="1">
    <source>
        <dbReference type="SAM" id="Phobius"/>
    </source>
</evidence>
<evidence type="ECO:0000259" key="2">
    <source>
        <dbReference type="Pfam" id="PF12773"/>
    </source>
</evidence>
<dbReference type="Pfam" id="PF12773">
    <property type="entry name" value="DZR"/>
    <property type="match status" value="1"/>
</dbReference>
<evidence type="ECO:0000313" key="4">
    <source>
        <dbReference type="Proteomes" id="UP000183975"/>
    </source>
</evidence>
<feature type="domain" description="DZANK-type" evidence="2">
    <location>
        <begin position="3"/>
        <end position="42"/>
    </location>
</feature>
<dbReference type="AlphaFoldDB" id="A0A1M7BDE3"/>
<dbReference type="Proteomes" id="UP000183975">
    <property type="component" value="Unassembled WGS sequence"/>
</dbReference>
<dbReference type="InterPro" id="IPR025874">
    <property type="entry name" value="DZR"/>
</dbReference>
<proteinExistence type="predicted"/>
<feature type="transmembrane region" description="Helical" evidence="1">
    <location>
        <begin position="132"/>
        <end position="151"/>
    </location>
</feature>
<sequence>MHCPYCNHKISAHANFCEQCGKKIPKCPTCGHIILKRENFCPVDGTPFPPEFFADWPMEEASLSEKTTLPEETALPEPDLQELSYSTAEPIESDVIDDEDFEEEYDEEYDDFEDFEDYDESEESEKTNWKPILIAAAIVGVICIFISYIAIVTGPGTLKTEENTQVEAPAKQQDTQEADAAVFLQYSDDLFLMSQDDVII</sequence>
<keyword evidence="1" id="KW-1133">Transmembrane helix</keyword>
<evidence type="ECO:0000313" key="3">
    <source>
        <dbReference type="EMBL" id="SHL52944.1"/>
    </source>
</evidence>
<accession>A0A1M7BDE3</accession>
<keyword evidence="1" id="KW-0812">Transmembrane</keyword>
<reference evidence="3 4" key="1">
    <citation type="submission" date="2016-11" db="EMBL/GenBank/DDBJ databases">
        <authorList>
            <person name="Jaros S."/>
            <person name="Januszkiewicz K."/>
            <person name="Wedrychowicz H."/>
        </authorList>
    </citation>
    <scope>NUCLEOTIDE SEQUENCE [LARGE SCALE GENOMIC DNA]</scope>
    <source>
        <strain evidence="3 4">DSM 14214</strain>
    </source>
</reference>
<keyword evidence="4" id="KW-1185">Reference proteome</keyword>
<organism evidence="3 4">
    <name type="scientific">Anaerotignum lactatifermentans DSM 14214</name>
    <dbReference type="NCBI Taxonomy" id="1121323"/>
    <lineage>
        <taxon>Bacteria</taxon>
        <taxon>Bacillati</taxon>
        <taxon>Bacillota</taxon>
        <taxon>Clostridia</taxon>
        <taxon>Lachnospirales</taxon>
        <taxon>Anaerotignaceae</taxon>
        <taxon>Anaerotignum</taxon>
    </lineage>
</organism>
<dbReference type="OrthoDB" id="9788304at2"/>
<keyword evidence="1" id="KW-0472">Membrane</keyword>
<dbReference type="EMBL" id="FRAH01000127">
    <property type="protein sequence ID" value="SHL52944.1"/>
    <property type="molecule type" value="Genomic_DNA"/>
</dbReference>